<dbReference type="EMBL" id="JAEMGP010000003">
    <property type="protein sequence ID" value="KAG5212721.1"/>
    <property type="molecule type" value="Genomic_DNA"/>
</dbReference>
<protein>
    <submittedName>
        <fullName evidence="2">Uncharacterized protein</fullName>
    </submittedName>
</protein>
<evidence type="ECO:0000256" key="1">
    <source>
        <dbReference type="SAM" id="MobiDB-lite"/>
    </source>
</evidence>
<accession>A0A836D4J3</accession>
<dbReference type="AlphaFoldDB" id="A0A836D4J3"/>
<evidence type="ECO:0000313" key="3">
    <source>
        <dbReference type="Proteomes" id="UP000664991"/>
    </source>
</evidence>
<dbReference type="Proteomes" id="UP000664991">
    <property type="component" value="Unassembled WGS sequence"/>
</dbReference>
<feature type="region of interest" description="Disordered" evidence="1">
    <location>
        <begin position="1"/>
        <end position="84"/>
    </location>
</feature>
<gene>
    <name evidence="2" type="ORF">JEQ12_015150</name>
</gene>
<comment type="caution">
    <text evidence="2">The sequence shown here is derived from an EMBL/GenBank/DDBJ whole genome shotgun (WGS) entry which is preliminary data.</text>
</comment>
<organism evidence="2 3">
    <name type="scientific">Ovis aries</name>
    <name type="common">Sheep</name>
    <dbReference type="NCBI Taxonomy" id="9940"/>
    <lineage>
        <taxon>Eukaryota</taxon>
        <taxon>Metazoa</taxon>
        <taxon>Chordata</taxon>
        <taxon>Craniata</taxon>
        <taxon>Vertebrata</taxon>
        <taxon>Euteleostomi</taxon>
        <taxon>Mammalia</taxon>
        <taxon>Eutheria</taxon>
        <taxon>Laurasiatheria</taxon>
        <taxon>Artiodactyla</taxon>
        <taxon>Ruminantia</taxon>
        <taxon>Pecora</taxon>
        <taxon>Bovidae</taxon>
        <taxon>Caprinae</taxon>
        <taxon>Ovis</taxon>
    </lineage>
</organism>
<proteinExistence type="predicted"/>
<reference evidence="2 3" key="1">
    <citation type="submission" date="2020-12" db="EMBL/GenBank/DDBJ databases">
        <title>De novo assembly of Tibetan sheep genome.</title>
        <authorList>
            <person name="Li X."/>
        </authorList>
    </citation>
    <scope>NUCLEOTIDE SEQUENCE [LARGE SCALE GENOMIC DNA]</scope>
    <source>
        <tissue evidence="2">Heart</tissue>
    </source>
</reference>
<name>A0A836D4J3_SHEEP</name>
<evidence type="ECO:0000313" key="2">
    <source>
        <dbReference type="EMBL" id="KAG5212721.1"/>
    </source>
</evidence>
<sequence length="133" mass="14279">MAAANLGHKPPTDSLYPFSCGSFSSPQEDFLGQEPVQDDTLEQNQTDLRGQGKVGGLVTPAQTPLGLQITKPSPDGQRDGAALNINPKSNFGQNFTQMLFHTIKNLETVCEWTDRDESNTVVPSGSPGFVVSD</sequence>